<keyword evidence="8" id="KW-1185">Reference proteome</keyword>
<reference evidence="7 8" key="1">
    <citation type="submission" date="2020-07" db="EMBL/GenBank/DDBJ databases">
        <authorList>
            <person name="Sun Q."/>
        </authorList>
    </citation>
    <scope>NUCLEOTIDE SEQUENCE [LARGE SCALE GENOMIC DNA]</scope>
    <source>
        <strain evidence="7 8">MAH-1</strain>
    </source>
</reference>
<dbReference type="GO" id="GO:0004252">
    <property type="term" value="F:serine-type endopeptidase activity"/>
    <property type="evidence" value="ECO:0007669"/>
    <property type="project" value="InterPro"/>
</dbReference>
<dbReference type="InterPro" id="IPR024079">
    <property type="entry name" value="MetalloPept_cat_dom_sf"/>
</dbReference>
<dbReference type="EMBL" id="JACBJI010000003">
    <property type="protein sequence ID" value="NYA71095.1"/>
    <property type="molecule type" value="Genomic_DNA"/>
</dbReference>
<dbReference type="InterPro" id="IPR036116">
    <property type="entry name" value="FN3_sf"/>
</dbReference>
<evidence type="ECO:0000256" key="3">
    <source>
        <dbReference type="ARBA" id="ARBA00022801"/>
    </source>
</evidence>
<evidence type="ECO:0000256" key="1">
    <source>
        <dbReference type="ARBA" id="ARBA00022670"/>
    </source>
</evidence>
<dbReference type="SUPFAM" id="SSF49265">
    <property type="entry name" value="Fibronectin type III"/>
    <property type="match status" value="1"/>
</dbReference>
<feature type="chain" id="PRO_5031318276" evidence="4">
    <location>
        <begin position="20"/>
        <end position="1076"/>
    </location>
</feature>
<dbReference type="Gene3D" id="2.60.120.260">
    <property type="entry name" value="Galactose-binding domain-like"/>
    <property type="match status" value="1"/>
</dbReference>
<evidence type="ECO:0000259" key="6">
    <source>
        <dbReference type="PROSITE" id="PS51829"/>
    </source>
</evidence>
<evidence type="ECO:0000313" key="8">
    <source>
        <dbReference type="Proteomes" id="UP000535020"/>
    </source>
</evidence>
<dbReference type="SUPFAM" id="SSF49785">
    <property type="entry name" value="Galactose-binding domain-like"/>
    <property type="match status" value="1"/>
</dbReference>
<dbReference type="PROSITE" id="PS51829">
    <property type="entry name" value="P_HOMO_B"/>
    <property type="match status" value="1"/>
</dbReference>
<dbReference type="Gene3D" id="3.40.390.10">
    <property type="entry name" value="Collagenase (Catalytic Domain)"/>
    <property type="match status" value="1"/>
</dbReference>
<dbReference type="InterPro" id="IPR002884">
    <property type="entry name" value="P_dom"/>
</dbReference>
<dbReference type="Gene3D" id="2.60.40.10">
    <property type="entry name" value="Immunoglobulins"/>
    <property type="match status" value="2"/>
</dbReference>
<feature type="domain" description="Fibronectin type-III" evidence="5">
    <location>
        <begin position="757"/>
        <end position="843"/>
    </location>
</feature>
<dbReference type="NCBIfam" id="TIGR04183">
    <property type="entry name" value="Por_Secre_tail"/>
    <property type="match status" value="1"/>
</dbReference>
<keyword evidence="3" id="KW-0378">Hydrolase</keyword>
<feature type="domain" description="P/Homo B" evidence="6">
    <location>
        <begin position="833"/>
        <end position="988"/>
    </location>
</feature>
<dbReference type="PROSITE" id="PS50853">
    <property type="entry name" value="FN3"/>
    <property type="match status" value="1"/>
</dbReference>
<accession>A0A7Y8Y2C2</accession>
<dbReference type="GO" id="GO:0008237">
    <property type="term" value="F:metallopeptidase activity"/>
    <property type="evidence" value="ECO:0007669"/>
    <property type="project" value="InterPro"/>
</dbReference>
<dbReference type="Proteomes" id="UP000535020">
    <property type="component" value="Unassembled WGS sequence"/>
</dbReference>
<evidence type="ECO:0000259" key="5">
    <source>
        <dbReference type="PROSITE" id="PS50853"/>
    </source>
</evidence>
<evidence type="ECO:0000256" key="4">
    <source>
        <dbReference type="SAM" id="SignalP"/>
    </source>
</evidence>
<evidence type="ECO:0000313" key="7">
    <source>
        <dbReference type="EMBL" id="NYA71095.1"/>
    </source>
</evidence>
<keyword evidence="2 4" id="KW-0732">Signal</keyword>
<name>A0A7Y8Y2C2_9FLAO</name>
<dbReference type="InterPro" id="IPR008979">
    <property type="entry name" value="Galactose-bd-like_sf"/>
</dbReference>
<protein>
    <submittedName>
        <fullName evidence="7">Proprotein convertase P-domain-containing protein</fullName>
    </submittedName>
</protein>
<dbReference type="Pfam" id="PF13583">
    <property type="entry name" value="Reprolysin_4"/>
    <property type="match status" value="1"/>
</dbReference>
<dbReference type="Pfam" id="PF18962">
    <property type="entry name" value="Por_Secre_tail"/>
    <property type="match status" value="1"/>
</dbReference>
<dbReference type="RefSeq" id="WP_176005903.1">
    <property type="nucleotide sequence ID" value="NZ_JABWMI010000010.1"/>
</dbReference>
<keyword evidence="1" id="KW-0645">Protease</keyword>
<dbReference type="InterPro" id="IPR003961">
    <property type="entry name" value="FN3_dom"/>
</dbReference>
<dbReference type="SUPFAM" id="SSF55486">
    <property type="entry name" value="Metalloproteases ('zincins'), catalytic domain"/>
    <property type="match status" value="1"/>
</dbReference>
<feature type="signal peptide" evidence="4">
    <location>
        <begin position="1"/>
        <end position="19"/>
    </location>
</feature>
<gene>
    <name evidence="7" type="ORF">HZF10_09205</name>
</gene>
<comment type="caution">
    <text evidence="7">The sequence shown here is derived from an EMBL/GenBank/DDBJ whole genome shotgun (WGS) entry which is preliminary data.</text>
</comment>
<dbReference type="InterPro" id="IPR026444">
    <property type="entry name" value="Secre_tail"/>
</dbReference>
<dbReference type="InterPro" id="IPR013783">
    <property type="entry name" value="Ig-like_fold"/>
</dbReference>
<dbReference type="CDD" id="cd00063">
    <property type="entry name" value="FN3"/>
    <property type="match status" value="1"/>
</dbReference>
<evidence type="ECO:0000256" key="2">
    <source>
        <dbReference type="ARBA" id="ARBA00022729"/>
    </source>
</evidence>
<sequence>MRKLLFLMLMLLSFATGFAQEFWRKADEREASKSGKKERTSIPQKQQFFKLDLDAFKLALSNAPMRSQTSNLVLPFPDSDGNVQHFRIWEAPVMHPDLAAKHPDIKSYIGQGIENKSSIIRFSVTIFGLHTMTLAANDGTSYIDPYSNDGQYYVSYARQGLTSMRSFTCLTTDEQPQLRIEDINALPLDNGVHRTYRTGIVTTVEFSAFHIAAAGVEAGTLAEKKAAVLAAVTITITRVNSMFERDLSVFLQLIPNEEDVIFVDTDNLTDDDVGALINETQATMDDIIGTENYDFGHGVGTSGGGLGGGQPCAEGAKAFGATGLGAPVGDPFDIDYVAHEMGHQFGAAHTFNNSCGGNRDNNWSYEPGSGSSIMAYAGICPPNIQNNSNAQFFAGSIAQIRNTINGNGGSCAAVTSNNNARPTSNAGSDYTIPKGTAFILTGSATDADNDALTYTWEQYDREISTQPPAATSTNGPNFKPQVLTDVPVRYLPQLSDVLANNLTPTWEVISNVGREYNFAFTVRDNHLNGGESTTDFMKVNVAGAAGPFVVTSPSSALSWQAASNQNVTWNVAGTTANGVNTPTVDILMSTNAGLNFNIVLAENVPNDGSETISVPNLPGTANRMMVRGHGNIFYDVSNQNFAITAPTATFLLAAQGQSLNACQGTDVTYTLDYTNVAGFSGTTNFTIGGLPANATATFNPTSTNSNGIVSLQIANTVTSPIGFYTLTITGTSGSIVKTATVYLNLLSPNFTNLTLNEPANLAVGIATTDTMTWNADPNASAYDVQIATDAAFANIVASATVTSNSYTFSGLSEATIYYWRVKPKNAACEGSFSTALQFTTGQLECNDFAAVDVPVEIPASEEITVAGYLNLSESFEIQKATVSMDISHTWVTDMAVTLISPTGTEIHLFSHVCGDADDVLATFDDNGATLNCNGTPVINGAFRPETPLANLIGENSAGQWALQVYDEYPEDGGFINSWSLNLCSIEPALSVRDDQPIDFVLYPNPNNGSFTIQLNGYNGDFDFRVYDMRGRRIFEKKTVSGGGILLQTVNLNVEAGVYLIEVEHEDRRSVKRFIVN</sequence>
<dbReference type="Pfam" id="PF01483">
    <property type="entry name" value="P_proprotein"/>
    <property type="match status" value="1"/>
</dbReference>
<dbReference type="AlphaFoldDB" id="A0A7Y8Y2C2"/>
<proteinExistence type="predicted"/>
<dbReference type="GO" id="GO:0006508">
    <property type="term" value="P:proteolysis"/>
    <property type="evidence" value="ECO:0007669"/>
    <property type="project" value="UniProtKB-KW"/>
</dbReference>
<organism evidence="7 8">
    <name type="scientific">Flavobacterium agri</name>
    <dbReference type="NCBI Taxonomy" id="2743471"/>
    <lineage>
        <taxon>Bacteria</taxon>
        <taxon>Pseudomonadati</taxon>
        <taxon>Bacteroidota</taxon>
        <taxon>Flavobacteriia</taxon>
        <taxon>Flavobacteriales</taxon>
        <taxon>Flavobacteriaceae</taxon>
        <taxon>Flavobacterium</taxon>
    </lineage>
</organism>